<dbReference type="Pfam" id="PF13466">
    <property type="entry name" value="STAS_2"/>
    <property type="match status" value="1"/>
</dbReference>
<organism evidence="2 3">
    <name type="scientific">Catenuloplanes niger</name>
    <dbReference type="NCBI Taxonomy" id="587534"/>
    <lineage>
        <taxon>Bacteria</taxon>
        <taxon>Bacillati</taxon>
        <taxon>Actinomycetota</taxon>
        <taxon>Actinomycetes</taxon>
        <taxon>Micromonosporales</taxon>
        <taxon>Micromonosporaceae</taxon>
        <taxon>Catenuloplanes</taxon>
    </lineage>
</organism>
<dbReference type="EMBL" id="JAVDYC010000001">
    <property type="protein sequence ID" value="MDR7322684.1"/>
    <property type="molecule type" value="Genomic_DNA"/>
</dbReference>
<protein>
    <submittedName>
        <fullName evidence="2">Anti-anti-sigma factor</fullName>
    </submittedName>
</protein>
<gene>
    <name evidence="2" type="ORF">J2S44_002934</name>
</gene>
<comment type="caution">
    <text evidence="2">The sequence shown here is derived from an EMBL/GenBank/DDBJ whole genome shotgun (WGS) entry which is preliminary data.</text>
</comment>
<dbReference type="Proteomes" id="UP001183629">
    <property type="component" value="Unassembled WGS sequence"/>
</dbReference>
<accession>A0AAE3ZMI3</accession>
<sequence length="107" mass="11455">MTGTRVLARGPARLEAVGAFDRDNRHQLVSAVRRALVDGHPHITIDFAGVTLIDAGTVRALLDCRRLALAHGGELRVLRTNSVVEFVLQATGAATVLGRTQDLPHKG</sequence>
<evidence type="ECO:0000259" key="1">
    <source>
        <dbReference type="PROSITE" id="PS50801"/>
    </source>
</evidence>
<dbReference type="InterPro" id="IPR036513">
    <property type="entry name" value="STAS_dom_sf"/>
</dbReference>
<keyword evidence="3" id="KW-1185">Reference proteome</keyword>
<reference evidence="2 3" key="1">
    <citation type="submission" date="2023-07" db="EMBL/GenBank/DDBJ databases">
        <title>Sequencing the genomes of 1000 actinobacteria strains.</title>
        <authorList>
            <person name="Klenk H.-P."/>
        </authorList>
    </citation>
    <scope>NUCLEOTIDE SEQUENCE [LARGE SCALE GENOMIC DNA]</scope>
    <source>
        <strain evidence="2 3">DSM 44711</strain>
    </source>
</reference>
<dbReference type="Gene3D" id="3.30.750.24">
    <property type="entry name" value="STAS domain"/>
    <property type="match status" value="1"/>
</dbReference>
<dbReference type="PROSITE" id="PS50801">
    <property type="entry name" value="STAS"/>
    <property type="match status" value="1"/>
</dbReference>
<dbReference type="AlphaFoldDB" id="A0AAE3ZMI3"/>
<proteinExistence type="predicted"/>
<dbReference type="InterPro" id="IPR058548">
    <property type="entry name" value="MlaB-like_STAS"/>
</dbReference>
<dbReference type="RefSeq" id="WP_310413452.1">
    <property type="nucleotide sequence ID" value="NZ_JAVDYC010000001.1"/>
</dbReference>
<feature type="domain" description="STAS" evidence="1">
    <location>
        <begin position="14"/>
        <end position="92"/>
    </location>
</feature>
<evidence type="ECO:0000313" key="2">
    <source>
        <dbReference type="EMBL" id="MDR7322684.1"/>
    </source>
</evidence>
<evidence type="ECO:0000313" key="3">
    <source>
        <dbReference type="Proteomes" id="UP001183629"/>
    </source>
</evidence>
<dbReference type="InterPro" id="IPR002645">
    <property type="entry name" value="STAS_dom"/>
</dbReference>
<dbReference type="SUPFAM" id="SSF52091">
    <property type="entry name" value="SpoIIaa-like"/>
    <property type="match status" value="1"/>
</dbReference>
<name>A0AAE3ZMI3_9ACTN</name>
<dbReference type="CDD" id="cd07043">
    <property type="entry name" value="STAS_anti-anti-sigma_factors"/>
    <property type="match status" value="1"/>
</dbReference>